<organism evidence="9 10">
    <name type="scientific">Camelina sativa</name>
    <name type="common">False flax</name>
    <name type="synonym">Myagrum sativum</name>
    <dbReference type="NCBI Taxonomy" id="90675"/>
    <lineage>
        <taxon>Eukaryota</taxon>
        <taxon>Viridiplantae</taxon>
        <taxon>Streptophyta</taxon>
        <taxon>Embryophyta</taxon>
        <taxon>Tracheophyta</taxon>
        <taxon>Spermatophyta</taxon>
        <taxon>Magnoliopsida</taxon>
        <taxon>eudicotyledons</taxon>
        <taxon>Gunneridae</taxon>
        <taxon>Pentapetalae</taxon>
        <taxon>rosids</taxon>
        <taxon>malvids</taxon>
        <taxon>Brassicales</taxon>
        <taxon>Brassicaceae</taxon>
        <taxon>Camelineae</taxon>
        <taxon>Camelina</taxon>
    </lineage>
</organism>
<dbReference type="EC" id="3.4.16.-" evidence="8"/>
<reference evidence="9" key="1">
    <citation type="journal article" date="2014" name="Nat. Commun.">
        <title>The emerging biofuel crop Camelina sativa retains a highly undifferentiated hexaploid genome structure.</title>
        <authorList>
            <person name="Kagale S."/>
            <person name="Koh C."/>
            <person name="Nixon J."/>
            <person name="Bollina V."/>
            <person name="Clarke W.E."/>
            <person name="Tuteja R."/>
            <person name="Spillane C."/>
            <person name="Robinson S.J."/>
            <person name="Links M.G."/>
            <person name="Clarke C."/>
            <person name="Higgins E.E."/>
            <person name="Huebert T."/>
            <person name="Sharpe A.G."/>
            <person name="Parkin I.A."/>
        </authorList>
    </citation>
    <scope>NUCLEOTIDE SEQUENCE [LARGE SCALE GENOMIC DNA]</scope>
    <source>
        <strain evidence="9">cv. DH55</strain>
    </source>
</reference>
<evidence type="ECO:0000256" key="6">
    <source>
        <dbReference type="ARBA" id="ARBA00022801"/>
    </source>
</evidence>
<name>A0ABM0YS46_CAMSA</name>
<dbReference type="PROSITE" id="PS00131">
    <property type="entry name" value="CARBOXYPEPT_SER_SER"/>
    <property type="match status" value="1"/>
</dbReference>
<dbReference type="Gene3D" id="3.40.50.11320">
    <property type="match status" value="1"/>
</dbReference>
<dbReference type="Proteomes" id="UP000694864">
    <property type="component" value="Chromosome 4"/>
</dbReference>
<dbReference type="InterPro" id="IPR029058">
    <property type="entry name" value="AB_hydrolase_fold"/>
</dbReference>
<comment type="subcellular location">
    <subcellularLocation>
        <location evidence="1">Secreted</location>
    </subcellularLocation>
</comment>
<dbReference type="InterPro" id="IPR001563">
    <property type="entry name" value="Peptidase_S10"/>
</dbReference>
<dbReference type="InterPro" id="IPR018202">
    <property type="entry name" value="Ser_caboxypep_ser_AS"/>
</dbReference>
<dbReference type="PANTHER" id="PTHR11802:SF306">
    <property type="entry name" value="SERINE CARBOXYPEPTIDASE-LIKE 28"/>
    <property type="match status" value="1"/>
</dbReference>
<dbReference type="Pfam" id="PF00450">
    <property type="entry name" value="Peptidase_S10"/>
    <property type="match status" value="1"/>
</dbReference>
<proteinExistence type="inferred from homology"/>
<comment type="similarity">
    <text evidence="2 8">Belongs to the peptidase S10 family.</text>
</comment>
<keyword evidence="8" id="KW-0732">Signal</keyword>
<accession>A0ABM0YS46</accession>
<gene>
    <name evidence="10" type="primary">LOC104781986</name>
</gene>
<dbReference type="SUPFAM" id="SSF53474">
    <property type="entry name" value="alpha/beta-Hydrolases"/>
    <property type="match status" value="1"/>
</dbReference>
<dbReference type="RefSeq" id="XP_010505097.1">
    <property type="nucleotide sequence ID" value="XM_010506795.2"/>
</dbReference>
<feature type="chain" id="PRO_5044990643" description="Carboxypeptidase" evidence="8">
    <location>
        <begin position="29"/>
        <end position="469"/>
    </location>
</feature>
<evidence type="ECO:0000313" key="9">
    <source>
        <dbReference type="Proteomes" id="UP000694864"/>
    </source>
</evidence>
<sequence>MMTMITKKLYQCMFLVCMMIALLDVVSSSDDADKEQKTKDKIISLPGQPPNLNFSQFSGYVTVDSTAGRALFYWLTEAPRPSDTKPLVLWLNGGPGCSSIAYGASEEVGPFRINPDGKTLRFNIYAWNKVANVLFLDSPAGVGFSYTNTSSDELTVGDKRTGEDAYRFLVRWMERFPEYKERPFYIAGESYAGHYIPELAQLIVNRNKGVKNPSLNLKGILMGNPLVDDYNDNKGQRDYWWNHGLISDEIYKDLTKWCFNDSILFPKTNCDAALNQAFSEFGDIDPYNINRPACPSQSSSSSSNEWTQAWRFRGNDECVVGYTRKYMNDPNVQRSFHAHLNRSKLWTPCSRVIRKNWKDSPKSMLPIIKNLLQAHLRIWIFSGDSDAVLPLSGTRHSINAMRLRSSKRWYPWYHAQGQVGGWSQVYEDGLLTYATVRDAGHEVPLSQPRLALFLFTHFLANHSLPSSSS</sequence>
<dbReference type="Gene3D" id="3.40.50.1820">
    <property type="entry name" value="alpha/beta hydrolase"/>
    <property type="match status" value="1"/>
</dbReference>
<keyword evidence="4 8" id="KW-0121">Carboxypeptidase</keyword>
<dbReference type="GeneID" id="104781986"/>
<dbReference type="Gene3D" id="6.10.250.940">
    <property type="match status" value="1"/>
</dbReference>
<dbReference type="PANTHER" id="PTHR11802">
    <property type="entry name" value="SERINE PROTEASE FAMILY S10 SERINE CARBOXYPEPTIDASE"/>
    <property type="match status" value="1"/>
</dbReference>
<keyword evidence="7" id="KW-0325">Glycoprotein</keyword>
<dbReference type="InterPro" id="IPR033124">
    <property type="entry name" value="Ser_caboxypep_his_AS"/>
</dbReference>
<evidence type="ECO:0000256" key="5">
    <source>
        <dbReference type="ARBA" id="ARBA00022670"/>
    </source>
</evidence>
<feature type="signal peptide" evidence="8">
    <location>
        <begin position="1"/>
        <end position="28"/>
    </location>
</feature>
<dbReference type="PRINTS" id="PR00724">
    <property type="entry name" value="CRBOXYPTASEC"/>
</dbReference>
<evidence type="ECO:0000256" key="3">
    <source>
        <dbReference type="ARBA" id="ARBA00022525"/>
    </source>
</evidence>
<keyword evidence="9" id="KW-1185">Reference proteome</keyword>
<evidence type="ECO:0000256" key="2">
    <source>
        <dbReference type="ARBA" id="ARBA00009431"/>
    </source>
</evidence>
<evidence type="ECO:0000313" key="10">
    <source>
        <dbReference type="RefSeq" id="XP_010505097.1"/>
    </source>
</evidence>
<reference evidence="10" key="2">
    <citation type="submission" date="2025-08" db="UniProtKB">
        <authorList>
            <consortium name="RefSeq"/>
        </authorList>
    </citation>
    <scope>IDENTIFICATION</scope>
    <source>
        <tissue evidence="10">Leaf</tissue>
    </source>
</reference>
<evidence type="ECO:0000256" key="7">
    <source>
        <dbReference type="ARBA" id="ARBA00023180"/>
    </source>
</evidence>
<evidence type="ECO:0000256" key="8">
    <source>
        <dbReference type="RuleBase" id="RU361156"/>
    </source>
</evidence>
<dbReference type="PROSITE" id="PS00560">
    <property type="entry name" value="CARBOXYPEPT_SER_HIS"/>
    <property type="match status" value="1"/>
</dbReference>
<keyword evidence="5 8" id="KW-0645">Protease</keyword>
<keyword evidence="6 8" id="KW-0378">Hydrolase</keyword>
<evidence type="ECO:0000256" key="1">
    <source>
        <dbReference type="ARBA" id="ARBA00004613"/>
    </source>
</evidence>
<protein>
    <recommendedName>
        <fullName evidence="8">Carboxypeptidase</fullName>
        <ecNumber evidence="8">3.4.16.-</ecNumber>
    </recommendedName>
</protein>
<evidence type="ECO:0000256" key="4">
    <source>
        <dbReference type="ARBA" id="ARBA00022645"/>
    </source>
</evidence>
<keyword evidence="3" id="KW-0964">Secreted</keyword>